<feature type="non-terminal residue" evidence="2">
    <location>
        <position position="1"/>
    </location>
</feature>
<dbReference type="EMBL" id="UINC01011548">
    <property type="protein sequence ID" value="SVA50905.1"/>
    <property type="molecule type" value="Genomic_DNA"/>
</dbReference>
<dbReference type="GO" id="GO:0005886">
    <property type="term" value="C:plasma membrane"/>
    <property type="evidence" value="ECO:0007669"/>
    <property type="project" value="InterPro"/>
</dbReference>
<dbReference type="AlphaFoldDB" id="A0A381WEI8"/>
<evidence type="ECO:0000313" key="2">
    <source>
        <dbReference type="EMBL" id="SVA50905.1"/>
    </source>
</evidence>
<evidence type="ECO:0000259" key="1">
    <source>
        <dbReference type="Pfam" id="PF08496"/>
    </source>
</evidence>
<sequence length="128" mass="14236">VVIIVSAKKKTPPDGLSVEHLNERFEHFSNVLRAAALGKEKFKKLLKEDKKEKKKKKKNQNKEGVTRNCVYVLDFKGDIRATATASLREEVSAVLAVATKDDQVLVRLENSGGTVHEHGLAASQLMRI</sequence>
<dbReference type="Pfam" id="PF08496">
    <property type="entry name" value="Peptidase_S49_N"/>
    <property type="match status" value="1"/>
</dbReference>
<organism evidence="2">
    <name type="scientific">marine metagenome</name>
    <dbReference type="NCBI Taxonomy" id="408172"/>
    <lineage>
        <taxon>unclassified sequences</taxon>
        <taxon>metagenomes</taxon>
        <taxon>ecological metagenomes</taxon>
    </lineage>
</organism>
<protein>
    <recommendedName>
        <fullName evidence="1">Peptidase S49 N-terminal proteobacteria domain-containing protein</fullName>
    </recommendedName>
</protein>
<dbReference type="GO" id="GO:0004252">
    <property type="term" value="F:serine-type endopeptidase activity"/>
    <property type="evidence" value="ECO:0007669"/>
    <property type="project" value="InterPro"/>
</dbReference>
<gene>
    <name evidence="2" type="ORF">METZ01_LOCUS103759</name>
</gene>
<feature type="domain" description="Peptidase S49 N-terminal proteobacteria" evidence="1">
    <location>
        <begin position="2"/>
        <end position="125"/>
    </location>
</feature>
<dbReference type="InterPro" id="IPR013703">
    <property type="entry name" value="Peptidase_S49_N_proteobac"/>
</dbReference>
<name>A0A381WEI8_9ZZZZ</name>
<accession>A0A381WEI8</accession>
<reference evidence="2" key="1">
    <citation type="submission" date="2018-05" db="EMBL/GenBank/DDBJ databases">
        <authorList>
            <person name="Lanie J.A."/>
            <person name="Ng W.-L."/>
            <person name="Kazmierczak K.M."/>
            <person name="Andrzejewski T.M."/>
            <person name="Davidsen T.M."/>
            <person name="Wayne K.J."/>
            <person name="Tettelin H."/>
            <person name="Glass J.I."/>
            <person name="Rusch D."/>
            <person name="Podicherti R."/>
            <person name="Tsui H.-C.T."/>
            <person name="Winkler M.E."/>
        </authorList>
    </citation>
    <scope>NUCLEOTIDE SEQUENCE</scope>
</reference>
<feature type="non-terminal residue" evidence="2">
    <location>
        <position position="128"/>
    </location>
</feature>
<proteinExistence type="predicted"/>